<dbReference type="EC" id="1.11.1.7" evidence="3 15"/>
<dbReference type="PRINTS" id="PR00461">
    <property type="entry name" value="PLPEROXIDASE"/>
</dbReference>
<comment type="catalytic activity">
    <reaction evidence="1 15">
        <text>2 a phenolic donor + H2O2 = 2 a phenolic radical donor + 2 H2O</text>
        <dbReference type="Rhea" id="RHEA:56136"/>
        <dbReference type="ChEBI" id="CHEBI:15377"/>
        <dbReference type="ChEBI" id="CHEBI:16240"/>
        <dbReference type="ChEBI" id="CHEBI:139520"/>
        <dbReference type="ChEBI" id="CHEBI:139521"/>
        <dbReference type="EC" id="1.11.1.7"/>
    </reaction>
</comment>
<feature type="binding site" evidence="12">
    <location>
        <position position="61"/>
    </location>
    <ligand>
        <name>Ca(2+)</name>
        <dbReference type="ChEBI" id="CHEBI:29108"/>
        <label>1</label>
    </ligand>
</feature>
<feature type="chain" id="PRO_5005151439" description="Peroxidase" evidence="15">
    <location>
        <begin position="19"/>
        <end position="314"/>
    </location>
</feature>
<evidence type="ECO:0000256" key="15">
    <source>
        <dbReference type="RuleBase" id="RU362060"/>
    </source>
</evidence>
<evidence type="ECO:0000256" key="2">
    <source>
        <dbReference type="ARBA" id="ARBA00002322"/>
    </source>
</evidence>
<dbReference type="GO" id="GO:0006979">
    <property type="term" value="P:response to oxidative stress"/>
    <property type="evidence" value="ECO:0007669"/>
    <property type="project" value="UniProtKB-UniRule"/>
</dbReference>
<feature type="binding site" evidence="12">
    <location>
        <position position="57"/>
    </location>
    <ligand>
        <name>Ca(2+)</name>
        <dbReference type="ChEBI" id="CHEBI:29108"/>
        <label>1</label>
    </ligand>
</feature>
<keyword evidence="14" id="KW-1015">Disulfide bond</keyword>
<dbReference type="GO" id="GO:0020037">
    <property type="term" value="F:heme binding"/>
    <property type="evidence" value="ECO:0007669"/>
    <property type="project" value="UniProtKB-UniRule"/>
</dbReference>
<feature type="binding site" evidence="12">
    <location>
        <position position="225"/>
    </location>
    <ligand>
        <name>Ca(2+)</name>
        <dbReference type="ChEBI" id="CHEBI:29108"/>
        <label>2</label>
    </ligand>
</feature>
<dbReference type="SUPFAM" id="SSF48113">
    <property type="entry name" value="Heme-dependent peroxidases"/>
    <property type="match status" value="1"/>
</dbReference>
<evidence type="ECO:0000256" key="8">
    <source>
        <dbReference type="ARBA" id="ARBA00022837"/>
    </source>
</evidence>
<dbReference type="InterPro" id="IPR000823">
    <property type="entry name" value="Peroxidase_pln"/>
</dbReference>
<reference evidence="17" key="1">
    <citation type="submission" date="2014-01" db="EMBL/GenBank/DDBJ databases">
        <title>Functional Evolution of Populus Class III Peroxidase Gene Family.</title>
        <authorList>
            <person name="Ren L.-L."/>
        </authorList>
    </citation>
    <scope>NUCLEOTIDE SEQUENCE</scope>
</reference>
<evidence type="ECO:0000256" key="13">
    <source>
        <dbReference type="PIRSR" id="PIRSR600823-4"/>
    </source>
</evidence>
<evidence type="ECO:0000256" key="1">
    <source>
        <dbReference type="ARBA" id="ARBA00000189"/>
    </source>
</evidence>
<dbReference type="Gene3D" id="1.10.420.10">
    <property type="entry name" value="Peroxidase, domain 2"/>
    <property type="match status" value="1"/>
</dbReference>
<keyword evidence="9 15" id="KW-0560">Oxidoreductase</keyword>
<evidence type="ECO:0000256" key="14">
    <source>
        <dbReference type="PIRSR" id="PIRSR600823-5"/>
    </source>
</evidence>
<keyword evidence="5 15" id="KW-0575">Peroxidase</keyword>
<evidence type="ECO:0000313" key="17">
    <source>
        <dbReference type="EMBL" id="AHL39136.1"/>
    </source>
</evidence>
<dbReference type="GO" id="GO:0005576">
    <property type="term" value="C:extracellular region"/>
    <property type="evidence" value="ECO:0007669"/>
    <property type="project" value="UniProtKB-SubCell"/>
</dbReference>
<keyword evidence="11 15" id="KW-0376">Hydrogen peroxide</keyword>
<dbReference type="EMBL" id="KJ201797">
    <property type="protein sequence ID" value="AHL39136.1"/>
    <property type="molecule type" value="mRNA"/>
</dbReference>
<protein>
    <recommendedName>
        <fullName evidence="3 15">Peroxidase</fullName>
        <ecNumber evidence="3 15">1.11.1.7</ecNumber>
    </recommendedName>
</protein>
<dbReference type="AlphaFoldDB" id="W8PVS7"/>
<feature type="domain" description="Plant heme peroxidase family profile" evidence="16">
    <location>
        <begin position="37"/>
        <end position="296"/>
    </location>
</feature>
<comment type="subcellular location">
    <subcellularLocation>
        <location evidence="15">Secreted</location>
    </subcellularLocation>
</comment>
<evidence type="ECO:0000256" key="3">
    <source>
        <dbReference type="ARBA" id="ARBA00012313"/>
    </source>
</evidence>
<feature type="binding site" evidence="12">
    <location>
        <position position="55"/>
    </location>
    <ligand>
        <name>Ca(2+)</name>
        <dbReference type="ChEBI" id="CHEBI:29108"/>
        <label>1</label>
    </ligand>
</feature>
<keyword evidence="7 12" id="KW-0479">Metal-binding</keyword>
<evidence type="ECO:0000256" key="9">
    <source>
        <dbReference type="ARBA" id="ARBA00023002"/>
    </source>
</evidence>
<evidence type="ECO:0000256" key="7">
    <source>
        <dbReference type="ARBA" id="ARBA00022723"/>
    </source>
</evidence>
<evidence type="ECO:0000259" key="16">
    <source>
        <dbReference type="PROSITE" id="PS50873"/>
    </source>
</evidence>
<sequence>MAKALFLVLHFFPRFALAPTYNAKDGHIFDVIAYEFSDPESAAGALRIFSQDCFVEGCDASVSSNTVKLERDAEINLSLSGNVFYLLFLAKKAVESHCPRVVTCADVLAIVTRDSYNVQMGRRDGPDGLVSEASRVAGNILHANDSLSSNLTLPIQRVIYPRHGSPLGRCLSLLGVMSRIYSCSLSFDVDPNMNQNHAKEFRETFPEENFDPTVLASNDPTALNDNAIYHSLQKGFGLLGTDRLASDPRTQVYVNLMTNYPELFKSHFITATIRLGITGVKTGNEGEIRQDCGSFNNNSVYSIANKQTMYGFVL</sequence>
<accession>W8PVS7</accession>
<comment type="cofactor">
    <cofactor evidence="12 15">
        <name>Ca(2+)</name>
        <dbReference type="ChEBI" id="CHEBI:29108"/>
    </cofactor>
    <text evidence="12 15">Binds 2 calcium ions per subunit.</text>
</comment>
<keyword evidence="8 12" id="KW-0106">Calcium</keyword>
<dbReference type="PANTHER" id="PTHR31517">
    <property type="match status" value="1"/>
</dbReference>
<proteinExistence type="evidence at transcript level"/>
<keyword evidence="4 15" id="KW-0964">Secreted</keyword>
<evidence type="ECO:0000256" key="11">
    <source>
        <dbReference type="ARBA" id="ARBA00023324"/>
    </source>
</evidence>
<dbReference type="Gene3D" id="1.10.520.10">
    <property type="match status" value="1"/>
</dbReference>
<evidence type="ECO:0000256" key="12">
    <source>
        <dbReference type="PIRSR" id="PIRSR600823-3"/>
    </source>
</evidence>
<feature type="disulfide bond" evidence="14">
    <location>
        <begin position="53"/>
        <end position="58"/>
    </location>
</feature>
<dbReference type="GO" id="GO:0042744">
    <property type="term" value="P:hydrogen peroxide catabolic process"/>
    <property type="evidence" value="ECO:0007669"/>
    <property type="project" value="UniProtKB-KW"/>
</dbReference>
<feature type="disulfide bond" evidence="14">
    <location>
        <begin position="104"/>
        <end position="292"/>
    </location>
</feature>
<comment type="cofactor">
    <cofactor evidence="15">
        <name>heme b</name>
        <dbReference type="ChEBI" id="CHEBI:60344"/>
    </cofactor>
    <text evidence="15">Binds 1 heme b (iron(II)-protoporphyrin IX) group per subunit.</text>
</comment>
<feature type="binding site" evidence="12">
    <location>
        <position position="219"/>
    </location>
    <ligand>
        <name>Ca(2+)</name>
        <dbReference type="ChEBI" id="CHEBI:29108"/>
        <label>2</label>
    </ligand>
</feature>
<comment type="function">
    <text evidence="2">Removal of H(2)O(2), oxidation of toxic reductants, biosynthesis and degradation of lignin, suberization, auxin catabolism, response to environmental stresses such as wounding, pathogen attack and oxidative stress. These functions might be dependent on each isozyme/isoform in each plant tissue.</text>
</comment>
<name>W8PVS7_POPTR</name>
<dbReference type="GO" id="GO:0140825">
    <property type="term" value="F:lactoperoxidase activity"/>
    <property type="evidence" value="ECO:0007669"/>
    <property type="project" value="UniProtKB-EC"/>
</dbReference>
<feature type="binding site" evidence="12">
    <location>
        <position position="59"/>
    </location>
    <ligand>
        <name>Ca(2+)</name>
        <dbReference type="ChEBI" id="CHEBI:29108"/>
        <label>1</label>
    </ligand>
</feature>
<feature type="binding site" evidence="12">
    <location>
        <position position="52"/>
    </location>
    <ligand>
        <name>Ca(2+)</name>
        <dbReference type="ChEBI" id="CHEBI:29108"/>
        <label>1</label>
    </ligand>
</feature>
<dbReference type="ExpressionAtlas" id="W8PVS7">
    <property type="expression patterns" value="baseline"/>
</dbReference>
<evidence type="ECO:0000256" key="6">
    <source>
        <dbReference type="ARBA" id="ARBA00022617"/>
    </source>
</evidence>
<dbReference type="Pfam" id="PF00141">
    <property type="entry name" value="peroxidase"/>
    <property type="match status" value="1"/>
</dbReference>
<dbReference type="PROSITE" id="PS50873">
    <property type="entry name" value="PEROXIDASE_4"/>
    <property type="match status" value="1"/>
</dbReference>
<dbReference type="InterPro" id="IPR010255">
    <property type="entry name" value="Haem_peroxidase_sf"/>
</dbReference>
<dbReference type="InterPro" id="IPR002016">
    <property type="entry name" value="Haem_peroxidase"/>
</dbReference>
<comment type="similarity">
    <text evidence="15">Belongs to the peroxidase family. Classical plant (class III) peroxidase subfamily.</text>
</comment>
<keyword evidence="15" id="KW-0732">Signal</keyword>
<organism evidence="17">
    <name type="scientific">Populus trichocarpa</name>
    <name type="common">Western balsam poplar</name>
    <name type="synonym">Populus balsamifera subsp. trichocarpa</name>
    <dbReference type="NCBI Taxonomy" id="3694"/>
    <lineage>
        <taxon>Eukaryota</taxon>
        <taxon>Viridiplantae</taxon>
        <taxon>Streptophyta</taxon>
        <taxon>Embryophyta</taxon>
        <taxon>Tracheophyta</taxon>
        <taxon>Spermatophyta</taxon>
        <taxon>Magnoliopsida</taxon>
        <taxon>eudicotyledons</taxon>
        <taxon>Gunneridae</taxon>
        <taxon>Pentapetalae</taxon>
        <taxon>rosids</taxon>
        <taxon>fabids</taxon>
        <taxon>Malpighiales</taxon>
        <taxon>Salicaceae</taxon>
        <taxon>Saliceae</taxon>
        <taxon>Populus</taxon>
    </lineage>
</organism>
<feature type="binding site" evidence="12">
    <location>
        <position position="70"/>
    </location>
    <ligand>
        <name>Ca(2+)</name>
        <dbReference type="ChEBI" id="CHEBI:29108"/>
        <label>1</label>
    </ligand>
</feature>
<evidence type="ECO:0000256" key="10">
    <source>
        <dbReference type="ARBA" id="ARBA00023004"/>
    </source>
</evidence>
<evidence type="ECO:0000256" key="4">
    <source>
        <dbReference type="ARBA" id="ARBA00022525"/>
    </source>
</evidence>
<feature type="signal peptide" evidence="15">
    <location>
        <begin position="1"/>
        <end position="18"/>
    </location>
</feature>
<dbReference type="GO" id="GO:0046872">
    <property type="term" value="F:metal ion binding"/>
    <property type="evidence" value="ECO:0007669"/>
    <property type="project" value="UniProtKB-UniRule"/>
</dbReference>
<keyword evidence="10 15" id="KW-0408">Iron</keyword>
<feature type="site" description="Transition state stabilizer" evidence="13">
    <location>
        <position position="47"/>
    </location>
</feature>
<evidence type="ECO:0000256" key="5">
    <source>
        <dbReference type="ARBA" id="ARBA00022559"/>
    </source>
</evidence>
<gene>
    <name evidence="17" type="primary">PRX32</name>
</gene>
<dbReference type="PANTHER" id="PTHR31517:SF59">
    <property type="entry name" value="PEROXIDASE"/>
    <property type="match status" value="1"/>
</dbReference>
<keyword evidence="6 15" id="KW-0349">Heme</keyword>